<feature type="transmembrane region" description="Helical" evidence="8">
    <location>
        <begin position="57"/>
        <end position="78"/>
    </location>
</feature>
<feature type="transmembrane region" description="Helical" evidence="8">
    <location>
        <begin position="23"/>
        <end position="45"/>
    </location>
</feature>
<dbReference type="Gene3D" id="3.40.50.300">
    <property type="entry name" value="P-loop containing nucleotide triphosphate hydrolases"/>
    <property type="match status" value="1"/>
</dbReference>
<keyword evidence="2 8" id="KW-0812">Transmembrane</keyword>
<keyword evidence="3" id="KW-0547">Nucleotide-binding</keyword>
<dbReference type="InterPro" id="IPR027417">
    <property type="entry name" value="P-loop_NTPase"/>
</dbReference>
<dbReference type="GO" id="GO:0030256">
    <property type="term" value="C:type I protein secretion system complex"/>
    <property type="evidence" value="ECO:0007669"/>
    <property type="project" value="InterPro"/>
</dbReference>
<dbReference type="AlphaFoldDB" id="Q8KWC3"/>
<dbReference type="PANTHER" id="PTHR43394">
    <property type="entry name" value="ATP-DEPENDENT PERMEASE MDL1, MITOCHONDRIAL"/>
    <property type="match status" value="1"/>
</dbReference>
<dbReference type="SUPFAM" id="SSF52540">
    <property type="entry name" value="P-loop containing nucleoside triphosphate hydrolases"/>
    <property type="match status" value="1"/>
</dbReference>
<evidence type="ECO:0000256" key="1">
    <source>
        <dbReference type="ARBA" id="ARBA00004651"/>
    </source>
</evidence>
<evidence type="ECO:0000256" key="3">
    <source>
        <dbReference type="ARBA" id="ARBA00022741"/>
    </source>
</evidence>
<geneLocation type="plasmid" evidence="11">
    <name>pSD20</name>
</geneLocation>
<accession>Q8KWC3</accession>
<keyword evidence="5 8" id="KW-1133">Transmembrane helix</keyword>
<protein>
    <submittedName>
        <fullName evidence="11">RB119</fullName>
    </submittedName>
</protein>
<feature type="compositionally biased region" description="Low complexity" evidence="7">
    <location>
        <begin position="618"/>
        <end position="627"/>
    </location>
</feature>
<evidence type="ECO:0000256" key="7">
    <source>
        <dbReference type="SAM" id="MobiDB-lite"/>
    </source>
</evidence>
<dbReference type="GO" id="GO:0005524">
    <property type="term" value="F:ATP binding"/>
    <property type="evidence" value="ECO:0007669"/>
    <property type="project" value="UniProtKB-KW"/>
</dbReference>
<dbReference type="EMBL" id="AF416330">
    <property type="protein sequence ID" value="AAN05140.1"/>
    <property type="molecule type" value="Genomic_DNA"/>
</dbReference>
<feature type="region of interest" description="Disordered" evidence="7">
    <location>
        <begin position="599"/>
        <end position="633"/>
    </location>
</feature>
<keyword evidence="6 8" id="KW-0472">Membrane</keyword>
<evidence type="ECO:0000313" key="11">
    <source>
        <dbReference type="EMBL" id="AAN05140.1"/>
    </source>
</evidence>
<evidence type="ECO:0000259" key="10">
    <source>
        <dbReference type="PROSITE" id="PS50929"/>
    </source>
</evidence>
<dbReference type="Pfam" id="PF00664">
    <property type="entry name" value="ABC_membrane"/>
    <property type="match status" value="1"/>
</dbReference>
<evidence type="ECO:0000256" key="8">
    <source>
        <dbReference type="SAM" id="Phobius"/>
    </source>
</evidence>
<feature type="transmembrane region" description="Helical" evidence="8">
    <location>
        <begin position="158"/>
        <end position="176"/>
    </location>
</feature>
<dbReference type="InterPro" id="IPR011527">
    <property type="entry name" value="ABC1_TM_dom"/>
</dbReference>
<name>Q8KWC3_9RHOB</name>
<dbReference type="CDD" id="cd03246">
    <property type="entry name" value="ABCC_Protease_Secretion"/>
    <property type="match status" value="1"/>
</dbReference>
<keyword evidence="11" id="KW-0614">Plasmid</keyword>
<dbReference type="InterPro" id="IPR003439">
    <property type="entry name" value="ABC_transporter-like_ATP-bd"/>
</dbReference>
<dbReference type="InterPro" id="IPR010128">
    <property type="entry name" value="ATPase_T1SS_PrtD-like"/>
</dbReference>
<dbReference type="Pfam" id="PF00005">
    <property type="entry name" value="ABC_tran"/>
    <property type="match status" value="1"/>
</dbReference>
<feature type="domain" description="ABC transporter" evidence="9">
    <location>
        <begin position="333"/>
        <end position="569"/>
    </location>
</feature>
<feature type="domain" description="ABC transmembrane type-1" evidence="10">
    <location>
        <begin position="25"/>
        <end position="302"/>
    </location>
</feature>
<evidence type="ECO:0000256" key="4">
    <source>
        <dbReference type="ARBA" id="ARBA00022840"/>
    </source>
</evidence>
<dbReference type="NCBIfam" id="TIGR01842">
    <property type="entry name" value="type_I_sec_PrtD"/>
    <property type="match status" value="1"/>
</dbReference>
<dbReference type="PROSITE" id="PS50929">
    <property type="entry name" value="ABC_TM1F"/>
    <property type="match status" value="1"/>
</dbReference>
<dbReference type="GO" id="GO:0005886">
    <property type="term" value="C:plasma membrane"/>
    <property type="evidence" value="ECO:0007669"/>
    <property type="project" value="UniProtKB-SubCell"/>
</dbReference>
<dbReference type="PANTHER" id="PTHR43394:SF1">
    <property type="entry name" value="ATP-BINDING CASSETTE SUB-FAMILY B MEMBER 10, MITOCHONDRIAL"/>
    <property type="match status" value="1"/>
</dbReference>
<dbReference type="SMART" id="SM00382">
    <property type="entry name" value="AAA"/>
    <property type="match status" value="1"/>
</dbReference>
<dbReference type="Gene3D" id="1.20.1560.10">
    <property type="entry name" value="ABC transporter type 1, transmembrane domain"/>
    <property type="match status" value="1"/>
</dbReference>
<dbReference type="InterPro" id="IPR017871">
    <property type="entry name" value="ABC_transporter-like_CS"/>
</dbReference>
<reference evidence="11" key="1">
    <citation type="journal article" date="2003" name="Plasmid">
        <title>Nucleotide sequence based characterizations of two cryptic plasmids from the marine bacterium Ruegeria isolate PR1b.</title>
        <authorList>
            <person name="Zhong Z."/>
            <person name="Caspi R."/>
            <person name="Helinski D."/>
            <person name="Knauf V."/>
            <person name="Sykes S."/>
            <person name="O'Byrne C."/>
            <person name="Shea T.P."/>
            <person name="Wilkinson J.E."/>
            <person name="DeLoughery C."/>
            <person name="Toukdarian A."/>
        </authorList>
    </citation>
    <scope>NUCLEOTIDE SEQUENCE</scope>
    <source>
        <strain evidence="11">PR1b</strain>
        <plasmid evidence="11">pSD20</plasmid>
    </source>
</reference>
<dbReference type="GO" id="GO:0016887">
    <property type="term" value="F:ATP hydrolysis activity"/>
    <property type="evidence" value="ECO:0007669"/>
    <property type="project" value="InterPro"/>
</dbReference>
<evidence type="ECO:0000256" key="6">
    <source>
        <dbReference type="ARBA" id="ARBA00023136"/>
    </source>
</evidence>
<comment type="subcellular location">
    <subcellularLocation>
        <location evidence="1">Cell membrane</location>
        <topology evidence="1">Multi-pass membrane protein</topology>
    </subcellularLocation>
</comment>
<evidence type="ECO:0000256" key="2">
    <source>
        <dbReference type="ARBA" id="ARBA00022692"/>
    </source>
</evidence>
<dbReference type="InterPro" id="IPR003593">
    <property type="entry name" value="AAA+_ATPase"/>
</dbReference>
<dbReference type="GO" id="GO:0015421">
    <property type="term" value="F:ABC-type oligopeptide transporter activity"/>
    <property type="evidence" value="ECO:0007669"/>
    <property type="project" value="TreeGrafter"/>
</dbReference>
<dbReference type="PROSITE" id="PS00211">
    <property type="entry name" value="ABC_TRANSPORTER_1"/>
    <property type="match status" value="1"/>
</dbReference>
<dbReference type="GO" id="GO:0030253">
    <property type="term" value="P:protein secretion by the type I secretion system"/>
    <property type="evidence" value="ECO:0007669"/>
    <property type="project" value="InterPro"/>
</dbReference>
<evidence type="ECO:0000259" key="9">
    <source>
        <dbReference type="PROSITE" id="PS50893"/>
    </source>
</evidence>
<dbReference type="PROSITE" id="PS50893">
    <property type="entry name" value="ABC_TRANSPORTER_2"/>
    <property type="match status" value="1"/>
</dbReference>
<dbReference type="SUPFAM" id="SSF90123">
    <property type="entry name" value="ABC transporter transmembrane region"/>
    <property type="match status" value="1"/>
</dbReference>
<dbReference type="RefSeq" id="WP_011116746.1">
    <property type="nucleotide sequence ID" value="NC_004929.1"/>
</dbReference>
<organism evidence="11">
    <name type="scientific">Ruegeria sp. PR1b</name>
    <dbReference type="NCBI Taxonomy" id="185588"/>
    <lineage>
        <taxon>Bacteria</taxon>
        <taxon>Pseudomonadati</taxon>
        <taxon>Pseudomonadota</taxon>
        <taxon>Alphaproteobacteria</taxon>
        <taxon>Rhodobacterales</taxon>
        <taxon>Roseobacteraceae</taxon>
        <taxon>Ruegeria</taxon>
    </lineage>
</organism>
<dbReference type="InterPro" id="IPR036640">
    <property type="entry name" value="ABC1_TM_sf"/>
</dbReference>
<evidence type="ECO:0000256" key="5">
    <source>
        <dbReference type="ARBA" id="ARBA00022989"/>
    </source>
</evidence>
<keyword evidence="4" id="KW-0067">ATP-binding</keyword>
<dbReference type="InterPro" id="IPR039421">
    <property type="entry name" value="Type_1_exporter"/>
</dbReference>
<sequence>MTPTSISSGQAELRAARRQSRPLYWFIALLSAFVNLLMLTGPLYMMQVYDRVMGSRSVATLLALTLLVAFLYGCMGFLDAVRGKIMRRVAARFQAGLDRRVFDAMVRRSVVADDPNAETGLADLEAIQRLLASPVVPGVLDLPFTPVFLFGITLFNPLLGLVAISGGVLLIALALLNQRFSRGPSKTATASGHKAQVMSEEIRNNADMIQAMGMRQAAFERWQGLRAGALRDTSTAADRSGGFTSVTKALRLLLQSAMLAAGAYLVLKGEMTPGSMIAGSILFGRALAPVEMILGQWSNVTRARTGWQNLAALLDAVPPEPKRASRPDPTALLEVQALTVVPPGESAPQLRNVSFTLEPGTVLGVVGPSGAGKSTLARALTGVWPPAAGSVRLDGVAIGDYDPSELGAHIGYLPQRAKLFAGTLTQNIARLSDSPDAEQVVEAAKRANAHEMIVKLPAGYDTRLPPNGGPLSGGQMQRVGLARALYGNPRIVILDEPNSNLDNDGSVALNQAVRQLKAAGTSVLLIAHRPAALEECDMLLVIEKGEMAAFGPREQVIKQFSAPKPAKAPAPQPAPAAVNAAPPIAPSIAQLKAQVPAQGTGKVAGQATATMGNQPPVAAAQEEAAQAQEERDT</sequence>
<proteinExistence type="predicted"/>